<dbReference type="Gene3D" id="3.40.50.300">
    <property type="entry name" value="P-loop containing nucleotide triphosphate hydrolases"/>
    <property type="match status" value="1"/>
</dbReference>
<accession>A0A521DZV4</accession>
<organism evidence="1 2">
    <name type="scientific">Balnearium lithotrophicum</name>
    <dbReference type="NCBI Taxonomy" id="223788"/>
    <lineage>
        <taxon>Bacteria</taxon>
        <taxon>Pseudomonadati</taxon>
        <taxon>Aquificota</taxon>
        <taxon>Aquificia</taxon>
        <taxon>Desulfurobacteriales</taxon>
        <taxon>Desulfurobacteriaceae</taxon>
        <taxon>Balnearium</taxon>
    </lineage>
</organism>
<evidence type="ECO:0000313" key="2">
    <source>
        <dbReference type="Proteomes" id="UP000317315"/>
    </source>
</evidence>
<sequence>MLLVAKSMAELKKRFPDSTIHEQGNCYFVFTKTGIVRFLKPRTREEIADRLLNGRFPKKYVDAVFGEKERTDAVKAVLSSKKGVFLSGKAGTGKTFACILKIALLVKLYKVNLPLFMPLQNLGDVFEYKKLIWEYDSFLVDDLNPNLGEWERKLVIETIYHAYNENKLLFVTSNAGFKTVAHFLKEEPLVSRLLEMCEVRTVKGEDLRVKRRP</sequence>
<keyword evidence="2" id="KW-1185">Reference proteome</keyword>
<proteinExistence type="predicted"/>
<dbReference type="SUPFAM" id="SSF52540">
    <property type="entry name" value="P-loop containing nucleoside triphosphate hydrolases"/>
    <property type="match status" value="1"/>
</dbReference>
<dbReference type="OrthoDB" id="13735at2"/>
<dbReference type="InterPro" id="IPR027417">
    <property type="entry name" value="P-loop_NTPase"/>
</dbReference>
<gene>
    <name evidence="1" type="ORF">SAMN06269117_12917</name>
</gene>
<dbReference type="Proteomes" id="UP000317315">
    <property type="component" value="Unassembled WGS sequence"/>
</dbReference>
<protein>
    <submittedName>
        <fullName evidence="1">DNA replication protein DnaC</fullName>
    </submittedName>
</protein>
<reference evidence="1 2" key="1">
    <citation type="submission" date="2017-05" db="EMBL/GenBank/DDBJ databases">
        <authorList>
            <person name="Varghese N."/>
            <person name="Submissions S."/>
        </authorList>
    </citation>
    <scope>NUCLEOTIDE SEQUENCE [LARGE SCALE GENOMIC DNA]</scope>
    <source>
        <strain evidence="1 2">DSM 16304</strain>
    </source>
</reference>
<evidence type="ECO:0000313" key="1">
    <source>
        <dbReference type="EMBL" id="SMO77236.1"/>
    </source>
</evidence>
<name>A0A521DZV4_9BACT</name>
<dbReference type="RefSeq" id="WP_142936180.1">
    <property type="nucleotide sequence ID" value="NZ_FXTM01000029.1"/>
</dbReference>
<dbReference type="AlphaFoldDB" id="A0A521DZV4"/>
<dbReference type="EMBL" id="FXTM01000029">
    <property type="protein sequence ID" value="SMO77236.1"/>
    <property type="molecule type" value="Genomic_DNA"/>
</dbReference>